<proteinExistence type="predicted"/>
<dbReference type="Gene3D" id="3.40.50.410">
    <property type="entry name" value="von Willebrand factor, type A domain"/>
    <property type="match status" value="1"/>
</dbReference>
<evidence type="ECO:0000259" key="1">
    <source>
        <dbReference type="PROSITE" id="PS50234"/>
    </source>
</evidence>
<keyword evidence="3" id="KW-1185">Reference proteome</keyword>
<dbReference type="InterPro" id="IPR051266">
    <property type="entry name" value="CLCR"/>
</dbReference>
<dbReference type="PANTHER" id="PTHR10579:SF43">
    <property type="entry name" value="ZINC FINGER (C3HC4-TYPE RING FINGER) FAMILY PROTEIN"/>
    <property type="match status" value="1"/>
</dbReference>
<organism evidence="2 3">
    <name type="scientific">Sulfidibacter corallicola</name>
    <dbReference type="NCBI Taxonomy" id="2818388"/>
    <lineage>
        <taxon>Bacteria</taxon>
        <taxon>Pseudomonadati</taxon>
        <taxon>Acidobacteriota</taxon>
        <taxon>Holophagae</taxon>
        <taxon>Acanthopleuribacterales</taxon>
        <taxon>Acanthopleuribacteraceae</taxon>
        <taxon>Sulfidibacter</taxon>
    </lineage>
</organism>
<dbReference type="CDD" id="cd00198">
    <property type="entry name" value="vWFA"/>
    <property type="match status" value="1"/>
</dbReference>
<dbReference type="KEGG" id="scor:J3U87_19040"/>
<name>A0A8A4TEP1_SULCO</name>
<dbReference type="RefSeq" id="WP_237377359.1">
    <property type="nucleotide sequence ID" value="NZ_CP071793.1"/>
</dbReference>
<reference evidence="2" key="1">
    <citation type="submission" date="2021-03" db="EMBL/GenBank/DDBJ databases">
        <title>Acanthopleuribacteraceae sp. M133.</title>
        <authorList>
            <person name="Wang G."/>
        </authorList>
    </citation>
    <scope>NUCLEOTIDE SEQUENCE</scope>
    <source>
        <strain evidence="2">M133</strain>
    </source>
</reference>
<dbReference type="InterPro" id="IPR036465">
    <property type="entry name" value="vWFA_dom_sf"/>
</dbReference>
<dbReference type="PANTHER" id="PTHR10579">
    <property type="entry name" value="CALCIUM-ACTIVATED CHLORIDE CHANNEL REGULATOR"/>
    <property type="match status" value="1"/>
</dbReference>
<dbReference type="Pfam" id="PF00092">
    <property type="entry name" value="VWA"/>
    <property type="match status" value="1"/>
</dbReference>
<dbReference type="AlphaFoldDB" id="A0A8A4TEP1"/>
<dbReference type="EMBL" id="CP071793">
    <property type="protein sequence ID" value="QTD47692.1"/>
    <property type="molecule type" value="Genomic_DNA"/>
</dbReference>
<dbReference type="InterPro" id="IPR017802">
    <property type="entry name" value="VWFA-rel_acidobac-type"/>
</dbReference>
<gene>
    <name evidence="2" type="ORF">J3U87_19040</name>
</gene>
<dbReference type="Proteomes" id="UP000663929">
    <property type="component" value="Chromosome"/>
</dbReference>
<dbReference type="NCBIfam" id="TIGR03436">
    <property type="entry name" value="acidobact_VWFA"/>
    <property type="match status" value="1"/>
</dbReference>
<evidence type="ECO:0000313" key="2">
    <source>
        <dbReference type="EMBL" id="QTD47692.1"/>
    </source>
</evidence>
<dbReference type="SUPFAM" id="SSF53300">
    <property type="entry name" value="vWA-like"/>
    <property type="match status" value="1"/>
</dbReference>
<sequence length="392" mass="43512">MNLSRVSYHRLPAMRWIHLLPWALVWAAAVSGSSLLAQVRILDPLEGAYVSDRYEVVLEIAEPSVVTRTQLLLNEEPVFDKEGAHTAVVVDFGETIEQHHIVARLVLQSGETVASPAVVTKALRVDFETTARVLLLSALVKNGRGSPILGLERKDFRVFEDGNPVEIRSFFTERLPLDLVLVLDTSSSLGQEGITTVRKAAHSFVQNLADSDRVAIFEIKNEPIKVLGFTNDRKQMTASIGGLNSKGQTALFDSLGAALNDLEGRKRGRRAIVMFTDGRDSIYELARNKAYQMRVAIERAQNAETVVYTIGLGKKINRGALETIAADTGGRFLYADRALRLPKLFQEVVLDLKHQYVLGVVPKATNTGYHALKVEVRKRRARVVTRKGYTLK</sequence>
<dbReference type="SMART" id="SM00327">
    <property type="entry name" value="VWA"/>
    <property type="match status" value="1"/>
</dbReference>
<accession>A0A8A4TEP1</accession>
<dbReference type="PROSITE" id="PS50234">
    <property type="entry name" value="VWFA"/>
    <property type="match status" value="1"/>
</dbReference>
<protein>
    <submittedName>
        <fullName evidence="2">VWA domain-containing protein</fullName>
    </submittedName>
</protein>
<evidence type="ECO:0000313" key="3">
    <source>
        <dbReference type="Proteomes" id="UP000663929"/>
    </source>
</evidence>
<dbReference type="InterPro" id="IPR002035">
    <property type="entry name" value="VWF_A"/>
</dbReference>
<feature type="domain" description="VWFA" evidence="1">
    <location>
        <begin position="178"/>
        <end position="348"/>
    </location>
</feature>